<keyword evidence="2" id="KW-0808">Transferase</keyword>
<evidence type="ECO:0008006" key="7">
    <source>
        <dbReference type="Google" id="ProtNLM"/>
    </source>
</evidence>
<sequence length="236" mass="25198">MASEHEDQVNPIVDGATPSETWKRMTSGKLYVANDPYLNAVREEHLPYQEKMNAMASHRNADIHAVAEKLFGNFPASATIVPPVSCDYGANVLIGENCFVNSGATFLDVAPIRLGNQVLVGPNVTFTTASHPIHPLTRNSGLEYGLPITVGDGAWIGASATIGPGVQIGENSIVGAGAVVMRDVPANAIVVGVPARVLRYFDDADYEKALTDIADYEDAMGPVPGLDRSLLQWNVR</sequence>
<dbReference type="InterPro" id="IPR051159">
    <property type="entry name" value="Hexapeptide_acetyltransf"/>
</dbReference>
<evidence type="ECO:0000256" key="4">
    <source>
        <dbReference type="ARBA" id="ARBA00023315"/>
    </source>
</evidence>
<dbReference type="FunFam" id="2.160.10.10:FF:000025">
    <property type="entry name" value="Hexapeptide-repeat containing-acetyltransferase"/>
    <property type="match status" value="1"/>
</dbReference>
<evidence type="ECO:0000313" key="5">
    <source>
        <dbReference type="EMBL" id="EKU95159.1"/>
    </source>
</evidence>
<dbReference type="InterPro" id="IPR001451">
    <property type="entry name" value="Hexapep"/>
</dbReference>
<evidence type="ECO:0000256" key="1">
    <source>
        <dbReference type="ARBA" id="ARBA00007274"/>
    </source>
</evidence>
<dbReference type="InterPro" id="IPR011004">
    <property type="entry name" value="Trimer_LpxA-like_sf"/>
</dbReference>
<comment type="similarity">
    <text evidence="1">Belongs to the transferase hexapeptide repeat family.</text>
</comment>
<dbReference type="RefSeq" id="WP_007001126.1">
    <property type="nucleotide sequence ID" value="NZ_JH992955.1"/>
</dbReference>
<comment type="caution">
    <text evidence="5">The sequence shown here is derived from an EMBL/GenBank/DDBJ whole genome shotgun (WGS) entry which is preliminary data.</text>
</comment>
<dbReference type="PROSITE" id="PS00101">
    <property type="entry name" value="HEXAPEP_TRANSFERASES"/>
    <property type="match status" value="1"/>
</dbReference>
<evidence type="ECO:0000256" key="3">
    <source>
        <dbReference type="ARBA" id="ARBA00022737"/>
    </source>
</evidence>
<keyword evidence="3" id="KW-0677">Repeat</keyword>
<name>K9ED22_9ACTO</name>
<dbReference type="Pfam" id="PF14602">
    <property type="entry name" value="Hexapep_2"/>
    <property type="match status" value="1"/>
</dbReference>
<dbReference type="GO" id="GO:0008374">
    <property type="term" value="F:O-acyltransferase activity"/>
    <property type="evidence" value="ECO:0007669"/>
    <property type="project" value="TreeGrafter"/>
</dbReference>
<dbReference type="PANTHER" id="PTHR23416:SF23">
    <property type="entry name" value="ACETYLTRANSFERASE C18B11.09C-RELATED"/>
    <property type="match status" value="1"/>
</dbReference>
<keyword evidence="4" id="KW-0012">Acyltransferase</keyword>
<dbReference type="PATRIC" id="fig|883066.3.peg.958"/>
<dbReference type="InterPro" id="IPR018357">
    <property type="entry name" value="Hexapep_transf_CS"/>
</dbReference>
<dbReference type="CDD" id="cd03357">
    <property type="entry name" value="LbH_MAT_GAT"/>
    <property type="match status" value="1"/>
</dbReference>
<dbReference type="Gene3D" id="2.160.10.10">
    <property type="entry name" value="Hexapeptide repeat proteins"/>
    <property type="match status" value="1"/>
</dbReference>
<reference evidence="5 6" key="1">
    <citation type="submission" date="2012-09" db="EMBL/GenBank/DDBJ databases">
        <title>The Genome Sequence of Actinobaculum massiliae ACS-171-V-COL2.</title>
        <authorList>
            <consortium name="The Broad Institute Genome Sequencing Platform"/>
            <person name="Earl A."/>
            <person name="Ward D."/>
            <person name="Feldgarden M."/>
            <person name="Gevers D."/>
            <person name="Saerens B."/>
            <person name="Vaneechoutte M."/>
            <person name="Walker B."/>
            <person name="Young S.K."/>
            <person name="Zeng Q."/>
            <person name="Gargeya S."/>
            <person name="Fitzgerald M."/>
            <person name="Haas B."/>
            <person name="Abouelleil A."/>
            <person name="Alvarado L."/>
            <person name="Arachchi H.M."/>
            <person name="Berlin A."/>
            <person name="Chapman S.B."/>
            <person name="Goldberg J."/>
            <person name="Griggs A."/>
            <person name="Gujja S."/>
            <person name="Hansen M."/>
            <person name="Howarth C."/>
            <person name="Imamovic A."/>
            <person name="Larimer J."/>
            <person name="McCowen C."/>
            <person name="Montmayeur A."/>
            <person name="Murphy C."/>
            <person name="Neiman D."/>
            <person name="Pearson M."/>
            <person name="Priest M."/>
            <person name="Roberts A."/>
            <person name="Saif S."/>
            <person name="Shea T."/>
            <person name="Sisk P."/>
            <person name="Sykes S."/>
            <person name="Wortman J."/>
            <person name="Nusbaum C."/>
            <person name="Birren B."/>
        </authorList>
    </citation>
    <scope>NUCLEOTIDE SEQUENCE [LARGE SCALE GENOMIC DNA]</scope>
    <source>
        <strain evidence="6">ACS-171-V-Col2</strain>
    </source>
</reference>
<protein>
    <recommendedName>
        <fullName evidence="7">Maltose/galactoside acetyltransferase domain-containing protein</fullName>
    </recommendedName>
</protein>
<evidence type="ECO:0000256" key="2">
    <source>
        <dbReference type="ARBA" id="ARBA00022679"/>
    </source>
</evidence>
<dbReference type="HOGENOM" id="CLU_051638_3_3_11"/>
<dbReference type="STRING" id="202789.GCA_001457435_01201"/>
<organism evidence="5 6">
    <name type="scientific">Actinobaculum massiliense ACS-171-V-Col2</name>
    <dbReference type="NCBI Taxonomy" id="883066"/>
    <lineage>
        <taxon>Bacteria</taxon>
        <taxon>Bacillati</taxon>
        <taxon>Actinomycetota</taxon>
        <taxon>Actinomycetes</taxon>
        <taxon>Actinomycetales</taxon>
        <taxon>Actinomycetaceae</taxon>
        <taxon>Actinobaculum</taxon>
    </lineage>
</organism>
<keyword evidence="6" id="KW-1185">Reference proteome</keyword>
<dbReference type="PANTHER" id="PTHR23416">
    <property type="entry name" value="SIALIC ACID SYNTHASE-RELATED"/>
    <property type="match status" value="1"/>
</dbReference>
<accession>K9ED22</accession>
<dbReference type="EMBL" id="AGWL01000005">
    <property type="protein sequence ID" value="EKU95159.1"/>
    <property type="molecule type" value="Genomic_DNA"/>
</dbReference>
<dbReference type="eggNOG" id="COG0110">
    <property type="taxonomic scope" value="Bacteria"/>
</dbReference>
<proteinExistence type="inferred from homology"/>
<dbReference type="AlphaFoldDB" id="K9ED22"/>
<evidence type="ECO:0000313" key="6">
    <source>
        <dbReference type="Proteomes" id="UP000009888"/>
    </source>
</evidence>
<dbReference type="SUPFAM" id="SSF51161">
    <property type="entry name" value="Trimeric LpxA-like enzymes"/>
    <property type="match status" value="1"/>
</dbReference>
<gene>
    <name evidence="5" type="ORF">HMPREF9233_00920</name>
</gene>
<dbReference type="Pfam" id="PF00132">
    <property type="entry name" value="Hexapep"/>
    <property type="match status" value="1"/>
</dbReference>
<dbReference type="Proteomes" id="UP000009888">
    <property type="component" value="Unassembled WGS sequence"/>
</dbReference>